<comment type="subcellular location">
    <subcellularLocation>
        <location evidence="1">Secreted</location>
    </subcellularLocation>
</comment>
<dbReference type="InterPro" id="IPR016140">
    <property type="entry name" value="Bifunc_inhib/LTP/seed_store"/>
</dbReference>
<proteinExistence type="inferred from homology"/>
<protein>
    <recommendedName>
        <fullName evidence="5">Bifunctional inhibitor/plant lipid transfer protein/seed storage helical domain-containing protein</fullName>
    </recommendedName>
</protein>
<dbReference type="Gene3D" id="1.10.110.10">
    <property type="entry name" value="Plant lipid-transfer and hydrophobic proteins"/>
    <property type="match status" value="1"/>
</dbReference>
<evidence type="ECO:0000256" key="3">
    <source>
        <dbReference type="ARBA" id="ARBA00038300"/>
    </source>
</evidence>
<dbReference type="InterPro" id="IPR036312">
    <property type="entry name" value="Bifun_inhib/LTP/seed_sf"/>
</dbReference>
<dbReference type="SUPFAM" id="SSF47699">
    <property type="entry name" value="Bifunctional inhibitor/lipid-transfer protein/seed storage 2S albumin"/>
    <property type="match status" value="1"/>
</dbReference>
<dbReference type="GO" id="GO:0005576">
    <property type="term" value="C:extracellular region"/>
    <property type="evidence" value="ECO:0007669"/>
    <property type="project" value="UniProtKB-SubCell"/>
</dbReference>
<reference evidence="6 7" key="1">
    <citation type="submission" date="2020-04" db="EMBL/GenBank/DDBJ databases">
        <title>Plant Genome Project.</title>
        <authorList>
            <person name="Zhang R.-G."/>
        </authorList>
    </citation>
    <scope>NUCLEOTIDE SEQUENCE [LARGE SCALE GENOMIC DNA]</scope>
    <source>
        <strain evidence="6">YNK0</strain>
        <tissue evidence="6">Leaf</tissue>
    </source>
</reference>
<dbReference type="EMBL" id="JABCRI010000021">
    <property type="protein sequence ID" value="KAF8380312.1"/>
    <property type="molecule type" value="Genomic_DNA"/>
</dbReference>
<sequence length="94" mass="9986">MNSRATLLLLLIAVAGQTQMARSQPSCSTELSNLNSCAPYVMPGTQDTNPGTECCNALTGVDQNCLCSTIRIAARLPTQCMSRRKSGGSETDME</sequence>
<gene>
    <name evidence="6" type="ORF">HHK36_027794</name>
</gene>
<keyword evidence="4" id="KW-0732">Signal</keyword>
<comment type="caution">
    <text evidence="6">The sequence shown here is derived from an EMBL/GenBank/DDBJ whole genome shotgun (WGS) entry which is preliminary data.</text>
</comment>
<organism evidence="6 7">
    <name type="scientific">Tetracentron sinense</name>
    <name type="common">Spur-leaf</name>
    <dbReference type="NCBI Taxonomy" id="13715"/>
    <lineage>
        <taxon>Eukaryota</taxon>
        <taxon>Viridiplantae</taxon>
        <taxon>Streptophyta</taxon>
        <taxon>Embryophyta</taxon>
        <taxon>Tracheophyta</taxon>
        <taxon>Spermatophyta</taxon>
        <taxon>Magnoliopsida</taxon>
        <taxon>Trochodendrales</taxon>
        <taxon>Trochodendraceae</taxon>
        <taxon>Tetracentron</taxon>
    </lineage>
</organism>
<dbReference type="Proteomes" id="UP000655225">
    <property type="component" value="Unassembled WGS sequence"/>
</dbReference>
<evidence type="ECO:0000313" key="6">
    <source>
        <dbReference type="EMBL" id="KAF8380312.1"/>
    </source>
</evidence>
<dbReference type="OrthoDB" id="1873458at2759"/>
<evidence type="ECO:0000259" key="5">
    <source>
        <dbReference type="Pfam" id="PF14368"/>
    </source>
</evidence>
<dbReference type="PANTHER" id="PTHR35501">
    <property type="entry name" value="PROTEIN YY1"/>
    <property type="match status" value="1"/>
</dbReference>
<dbReference type="OMA" id="QSVDHDC"/>
<feature type="signal peptide" evidence="4">
    <location>
        <begin position="1"/>
        <end position="23"/>
    </location>
</feature>
<feature type="domain" description="Bifunctional inhibitor/plant lipid transfer protein/seed storage helical" evidence="5">
    <location>
        <begin position="9"/>
        <end position="71"/>
    </location>
</feature>
<comment type="similarity">
    <text evidence="3">Belongs to the A9/FIL1 family.</text>
</comment>
<evidence type="ECO:0000256" key="4">
    <source>
        <dbReference type="SAM" id="SignalP"/>
    </source>
</evidence>
<keyword evidence="2" id="KW-0964">Secreted</keyword>
<evidence type="ECO:0000313" key="7">
    <source>
        <dbReference type="Proteomes" id="UP000655225"/>
    </source>
</evidence>
<dbReference type="AlphaFoldDB" id="A0A834YI44"/>
<name>A0A834YI44_TETSI</name>
<dbReference type="PANTHER" id="PTHR35501:SF3">
    <property type="entry name" value="PROTEIN YY1"/>
    <property type="match status" value="1"/>
</dbReference>
<accession>A0A834YI44</accession>
<dbReference type="Pfam" id="PF14368">
    <property type="entry name" value="LTP_2"/>
    <property type="match status" value="1"/>
</dbReference>
<keyword evidence="7" id="KW-1185">Reference proteome</keyword>
<feature type="chain" id="PRO_5032945539" description="Bifunctional inhibitor/plant lipid transfer protein/seed storage helical domain-containing protein" evidence="4">
    <location>
        <begin position="24"/>
        <end position="94"/>
    </location>
</feature>
<evidence type="ECO:0000256" key="2">
    <source>
        <dbReference type="ARBA" id="ARBA00022525"/>
    </source>
</evidence>
<evidence type="ECO:0000256" key="1">
    <source>
        <dbReference type="ARBA" id="ARBA00004613"/>
    </source>
</evidence>